<evidence type="ECO:0000256" key="1">
    <source>
        <dbReference type="SAM" id="MobiDB-lite"/>
    </source>
</evidence>
<dbReference type="PANTHER" id="PTHR21366">
    <property type="entry name" value="GLYOXALASE FAMILY PROTEIN"/>
    <property type="match status" value="1"/>
</dbReference>
<keyword evidence="4" id="KW-1185">Reference proteome</keyword>
<dbReference type="AlphaFoldDB" id="A0A7D4IRA8"/>
<feature type="domain" description="VOC" evidence="2">
    <location>
        <begin position="19"/>
        <end position="151"/>
    </location>
</feature>
<feature type="compositionally biased region" description="Polar residues" evidence="1">
    <location>
        <begin position="185"/>
        <end position="198"/>
    </location>
</feature>
<evidence type="ECO:0000313" key="3">
    <source>
        <dbReference type="EMBL" id="QKH39424.1"/>
    </source>
</evidence>
<evidence type="ECO:0000313" key="4">
    <source>
        <dbReference type="Proteomes" id="UP000500970"/>
    </source>
</evidence>
<dbReference type="InterPro" id="IPR004360">
    <property type="entry name" value="Glyas_Fos-R_dOase_dom"/>
</dbReference>
<dbReference type="InterPro" id="IPR050383">
    <property type="entry name" value="GlyoxalaseI/FosfomycinResist"/>
</dbReference>
<name>A0A7D4IRA8_9BURK</name>
<dbReference type="Pfam" id="PF00903">
    <property type="entry name" value="Glyoxalase"/>
    <property type="match status" value="1"/>
</dbReference>
<dbReference type="SUPFAM" id="SSF54593">
    <property type="entry name" value="Glyoxalase/Bleomycin resistance protein/Dihydroxybiphenyl dioxygenase"/>
    <property type="match status" value="1"/>
</dbReference>
<dbReference type="InterPro" id="IPR029068">
    <property type="entry name" value="Glyas_Bleomycin-R_OHBP_Dase"/>
</dbReference>
<protein>
    <submittedName>
        <fullName evidence="3">VOC family protein</fullName>
    </submittedName>
</protein>
<dbReference type="Proteomes" id="UP000500970">
    <property type="component" value="Chromosome"/>
</dbReference>
<gene>
    <name evidence="3" type="ORF">FOC84_32585</name>
</gene>
<dbReference type="EMBL" id="CP053985">
    <property type="protein sequence ID" value="QKH39424.1"/>
    <property type="molecule type" value="Genomic_DNA"/>
</dbReference>
<dbReference type="KEGG" id="apes:FOC84_32585"/>
<sequence>MTLTPSHASPAGARPAIQGLHHFAWRCRDAEETRHFYEDILGLPLVHVVKEERVPSTGEHCPFVHLFFEFADGSHIAFFDLGDNGQSQPDPATPRWVNHFAMEIRGDAELERMRQRLLSHGVEVVGPTDHHFIRSIYFFDPNGVRLELTLRLPVDDYVARKRRSAHDDLAAWTRDKAAGLMPGASGTSSQQRSQAHAG</sequence>
<dbReference type="InterPro" id="IPR037523">
    <property type="entry name" value="VOC_core"/>
</dbReference>
<dbReference type="PANTHER" id="PTHR21366:SF30">
    <property type="entry name" value="BLL2330 PROTEIN"/>
    <property type="match status" value="1"/>
</dbReference>
<dbReference type="Gene3D" id="3.10.180.10">
    <property type="entry name" value="2,3-Dihydroxybiphenyl 1,2-Dioxygenase, domain 1"/>
    <property type="match status" value="1"/>
</dbReference>
<dbReference type="RefSeq" id="WP_173149646.1">
    <property type="nucleotide sequence ID" value="NZ_CP053985.1"/>
</dbReference>
<proteinExistence type="predicted"/>
<reference evidence="3 4" key="1">
    <citation type="submission" date="2020-05" db="EMBL/GenBank/DDBJ databases">
        <title>FDA dAtabase for Regulatory Grade micrObial Sequences (FDA-ARGOS): Supporting development and validation of Infectious Disease Dx tests.</title>
        <authorList>
            <person name="Sproer C."/>
            <person name="Gronow S."/>
            <person name="Severitt S."/>
            <person name="Schroder I."/>
            <person name="Tallon L."/>
            <person name="Sadzewicz L."/>
            <person name="Zhao X."/>
            <person name="Vavikolanu K."/>
            <person name="Mehta A."/>
            <person name="Aluvathingal J."/>
            <person name="Nadendla S."/>
            <person name="Myers T."/>
            <person name="Yan Y."/>
            <person name="Sichtig H."/>
        </authorList>
    </citation>
    <scope>NUCLEOTIDE SEQUENCE [LARGE SCALE GENOMIC DNA]</scope>
    <source>
        <strain evidence="3 4">FDAARGOS_790</strain>
    </source>
</reference>
<dbReference type="PROSITE" id="PS51819">
    <property type="entry name" value="VOC"/>
    <property type="match status" value="1"/>
</dbReference>
<dbReference type="CDD" id="cd06587">
    <property type="entry name" value="VOC"/>
    <property type="match status" value="1"/>
</dbReference>
<accession>A0A7D4IRA8</accession>
<organism evidence="3 4">
    <name type="scientific">Achromobacter pestifer</name>
    <dbReference type="NCBI Taxonomy" id="1353889"/>
    <lineage>
        <taxon>Bacteria</taxon>
        <taxon>Pseudomonadati</taxon>
        <taxon>Pseudomonadota</taxon>
        <taxon>Betaproteobacteria</taxon>
        <taxon>Burkholderiales</taxon>
        <taxon>Alcaligenaceae</taxon>
        <taxon>Achromobacter</taxon>
    </lineage>
</organism>
<feature type="region of interest" description="Disordered" evidence="1">
    <location>
        <begin position="179"/>
        <end position="198"/>
    </location>
</feature>
<evidence type="ECO:0000259" key="2">
    <source>
        <dbReference type="PROSITE" id="PS51819"/>
    </source>
</evidence>